<evidence type="ECO:0000256" key="1">
    <source>
        <dbReference type="SAM" id="MobiDB-lite"/>
    </source>
</evidence>
<sequence>MSLLPSSSSSFQTATSNLSYSPRNSLDPRRSGERLLYKTHSSLPPADESSANASTPIRDHKRSVSNPFEVLYRGNDSSYPSQDPKSFLTPQQNSNPQFQKQTPINLYTPKNVYTPEHIISPTNGVRRPITDIPPVITMIDQEELKRSNSVISREASLRNRFNIARRNKMINKKSLDINGSTFDSDSIYDSENKKYPQKKKPWNRKIQFMFPVKRRTSLKQKSAYQLLRSYRAKRANFQTKEELEQFLNQTNASKLMKELLPTQMKLFNYSNAGLLTRKPLLDKKTRYFNINNNNVFTIVPPSIRRANHSLPFQDYRKSGISNQSDHKEFSLVDAIYNQYRSRVHAGQYNIPPKFSEFFPEELDKNIISASDIDHMNRKALFEVLLRRTLAAKIEYRLQQNREMESTEYQKKESSSSDGSSSKSSDDDNDHIRHSHVPKLVHTDSEDSPDDSSINTDDLMEQNASLFSGLLPSPQISYKSNIFGSDFKLQSIEDFDDDDMSSKARRHDNKSRRTASTNDLLHLVRHTTPTQDPDPASSPFNITAFNLKKYSRESRSVKRDEELSVLEKALGKPRFTYQLVPMNRSVETFSSSSESGMLSRTPPVELSRNNSLKSFRSNSVVLRRTSKNVGSNSGSGGKRDSTSTAITSTPTDSTKRHSNTQSSDSTKRHSNTQSTTSTSIFQDLDDLSCQLTSFIEDPEPEKHEQHRFVHKNVITSDHPLYTFQHSEQANLSNQNILETIKLSDPSNELTIESPTTQPTPKKVNYPQEVNSMKGSISVIDSETSTSYSHTRYQPQSFGHNYNLRSINATAGKVLRRDDSMSTRTGVTFGGVEGRLSPTKQLFEFQQHKDTE</sequence>
<feature type="region of interest" description="Disordered" evidence="1">
    <location>
        <begin position="1"/>
        <end position="99"/>
    </location>
</feature>
<feature type="compositionally biased region" description="Polar residues" evidence="1">
    <location>
        <begin position="75"/>
        <end position="99"/>
    </location>
</feature>
<feature type="compositionally biased region" description="Polar residues" evidence="1">
    <location>
        <begin position="641"/>
        <end position="651"/>
    </location>
</feature>
<dbReference type="HOGENOM" id="CLU_335539_0_0_1"/>
<keyword evidence="3" id="KW-1185">Reference proteome</keyword>
<feature type="region of interest" description="Disordered" evidence="1">
    <location>
        <begin position="495"/>
        <end position="515"/>
    </location>
</feature>
<feature type="compositionally biased region" description="Polar residues" evidence="1">
    <location>
        <begin position="606"/>
        <end position="619"/>
    </location>
</feature>
<name>G3AXD6_CANTC</name>
<feature type="compositionally biased region" description="Basic and acidic residues" evidence="1">
    <location>
        <begin position="26"/>
        <end position="36"/>
    </location>
</feature>
<dbReference type="eggNOG" id="ENOG502RQ09">
    <property type="taxonomic scope" value="Eukaryota"/>
</dbReference>
<feature type="compositionally biased region" description="Low complexity" evidence="1">
    <location>
        <begin position="587"/>
        <end position="598"/>
    </location>
</feature>
<dbReference type="AlphaFoldDB" id="G3AXD6"/>
<dbReference type="OrthoDB" id="4026705at2759"/>
<feature type="compositionally biased region" description="Basic residues" evidence="1">
    <location>
        <begin position="502"/>
        <end position="512"/>
    </location>
</feature>
<feature type="region of interest" description="Disordered" evidence="1">
    <location>
        <begin position="587"/>
        <end position="678"/>
    </location>
</feature>
<accession>G3AXD6</accession>
<feature type="region of interest" description="Disordered" evidence="1">
    <location>
        <begin position="402"/>
        <end position="456"/>
    </location>
</feature>
<gene>
    <name evidence="2" type="ORF">CANTEDRAFT_132607</name>
</gene>
<dbReference type="EMBL" id="GL996510">
    <property type="protein sequence ID" value="EGV66345.1"/>
    <property type="molecule type" value="Genomic_DNA"/>
</dbReference>
<reference evidence="2 3" key="1">
    <citation type="journal article" date="2011" name="Proc. Natl. Acad. Sci. U.S.A.">
        <title>Comparative genomics of xylose-fermenting fungi for enhanced biofuel production.</title>
        <authorList>
            <person name="Wohlbach D.J."/>
            <person name="Kuo A."/>
            <person name="Sato T.K."/>
            <person name="Potts K.M."/>
            <person name="Salamov A.A."/>
            <person name="LaButti K.M."/>
            <person name="Sun H."/>
            <person name="Clum A."/>
            <person name="Pangilinan J.L."/>
            <person name="Lindquist E.A."/>
            <person name="Lucas S."/>
            <person name="Lapidus A."/>
            <person name="Jin M."/>
            <person name="Gunawan C."/>
            <person name="Balan V."/>
            <person name="Dale B.E."/>
            <person name="Jeffries T.W."/>
            <person name="Zinkel R."/>
            <person name="Barry K.W."/>
            <person name="Grigoriev I.V."/>
            <person name="Gasch A.P."/>
        </authorList>
    </citation>
    <scope>NUCLEOTIDE SEQUENCE [LARGE SCALE GENOMIC DNA]</scope>
    <source>
        <strain evidence="3">ATCC 10573 / BCRC 21748 / CBS 615 / JCM 9827 / NBRC 10315 / NRRL Y-1498 / VKM Y-70</strain>
    </source>
</reference>
<organism evidence="3">
    <name type="scientific">Candida tenuis (strain ATCC 10573 / BCRC 21748 / CBS 615 / JCM 9827 / NBRC 10315 / NRRL Y-1498 / VKM Y-70)</name>
    <name type="common">Yeast</name>
    <name type="synonym">Yamadazyma tenuis</name>
    <dbReference type="NCBI Taxonomy" id="590646"/>
    <lineage>
        <taxon>Eukaryota</taxon>
        <taxon>Fungi</taxon>
        <taxon>Dikarya</taxon>
        <taxon>Ascomycota</taxon>
        <taxon>Saccharomycotina</taxon>
        <taxon>Pichiomycetes</taxon>
        <taxon>Debaryomycetaceae</taxon>
        <taxon>Yamadazyma</taxon>
    </lineage>
</organism>
<evidence type="ECO:0000313" key="3">
    <source>
        <dbReference type="Proteomes" id="UP000000707"/>
    </source>
</evidence>
<feature type="compositionally biased region" description="Basic and acidic residues" evidence="1">
    <location>
        <begin position="402"/>
        <end position="414"/>
    </location>
</feature>
<dbReference type="Proteomes" id="UP000000707">
    <property type="component" value="Unassembled WGS sequence"/>
</dbReference>
<protein>
    <submittedName>
        <fullName evidence="2">Uncharacterized protein</fullName>
    </submittedName>
</protein>
<proteinExistence type="predicted"/>
<evidence type="ECO:0000313" key="2">
    <source>
        <dbReference type="EMBL" id="EGV66345.1"/>
    </source>
</evidence>
<feature type="compositionally biased region" description="Low complexity" evidence="1">
    <location>
        <begin position="1"/>
        <end position="19"/>
    </location>
</feature>